<dbReference type="PANTHER" id="PTHR30273:SF2">
    <property type="entry name" value="PROTEIN FECR"/>
    <property type="match status" value="1"/>
</dbReference>
<reference evidence="2 3" key="1">
    <citation type="submission" date="2019-02" db="EMBL/GenBank/DDBJ databases">
        <title>Deep-cultivation of Planctomycetes and their phenomic and genomic characterization uncovers novel biology.</title>
        <authorList>
            <person name="Wiegand S."/>
            <person name="Jogler M."/>
            <person name="Boedeker C."/>
            <person name="Pinto D."/>
            <person name="Vollmers J."/>
            <person name="Rivas-Marin E."/>
            <person name="Kohn T."/>
            <person name="Peeters S.H."/>
            <person name="Heuer A."/>
            <person name="Rast P."/>
            <person name="Oberbeckmann S."/>
            <person name="Bunk B."/>
            <person name="Jeske O."/>
            <person name="Meyerdierks A."/>
            <person name="Storesund J.E."/>
            <person name="Kallscheuer N."/>
            <person name="Luecker S."/>
            <person name="Lage O.M."/>
            <person name="Pohl T."/>
            <person name="Merkel B.J."/>
            <person name="Hornburger P."/>
            <person name="Mueller R.-W."/>
            <person name="Bruemmer F."/>
            <person name="Labrenz M."/>
            <person name="Spormann A.M."/>
            <person name="Op den Camp H."/>
            <person name="Overmann J."/>
            <person name="Amann R."/>
            <person name="Jetten M.S.M."/>
            <person name="Mascher T."/>
            <person name="Medema M.H."/>
            <person name="Devos D.P."/>
            <person name="Kaster A.-K."/>
            <person name="Ovreas L."/>
            <person name="Rohde M."/>
            <person name="Galperin M.Y."/>
            <person name="Jogler C."/>
        </authorList>
    </citation>
    <scope>NUCLEOTIDE SEQUENCE [LARGE SCALE GENOMIC DNA]</scope>
    <source>
        <strain evidence="2 3">V22</strain>
    </source>
</reference>
<dbReference type="PANTHER" id="PTHR30273">
    <property type="entry name" value="PERIPLASMIC SIGNAL SENSOR AND SIGMA FACTOR ACTIVATOR FECR-RELATED"/>
    <property type="match status" value="1"/>
</dbReference>
<sequence>MTEQSPPLERAENEVRRILDAAMNGTASQSQLNRLHELIAADGGFSFDAVNYIDAGTELRQSVNHREPLSYFVDQARKKPSRVTRFASVAAAVVGMAMCLAMVAIWFQAPAVPVGRISLASPDVQWKDVSLNPGDLIRQGDILHLEQGMATLELNSGATVDLIAPASVTIRHDMHVTLWDGLLSSRVPERAHGFTVRTVDAEVVDLGTEFVVDRTRDTETNVIVKSGRVETRLLDVAGNIVEAIDLTAGRAVRVSLGEGLLAETEVLAEWNELWHKTTRVSAGVQQIRGDVRADYAQPLILTEGIHETRGHVLLIPEKLRCELNQELVLNSPTGKVRLKSGTQIDSYLIHYDAPFGTDQAAKGSVSFHGKVVAIISDYEQLRQTDELFGLDSTEWSVDPHSALEAEDVIKLEADQHTVKIHPGITGDNFLDQCRVLVLSDENLN</sequence>
<accession>A0A517TD57</accession>
<name>A0A517TD57_9PLAN</name>
<keyword evidence="1" id="KW-0812">Transmembrane</keyword>
<evidence type="ECO:0000313" key="3">
    <source>
        <dbReference type="Proteomes" id="UP000319976"/>
    </source>
</evidence>
<keyword evidence="1" id="KW-0472">Membrane</keyword>
<dbReference type="Gene3D" id="2.60.120.1440">
    <property type="match status" value="1"/>
</dbReference>
<dbReference type="KEGG" id="chya:V22_35690"/>
<dbReference type="InterPro" id="IPR012373">
    <property type="entry name" value="Ferrdict_sens_TM"/>
</dbReference>
<dbReference type="AlphaFoldDB" id="A0A517TD57"/>
<protein>
    <submittedName>
        <fullName evidence="2">FecR protein</fullName>
    </submittedName>
</protein>
<evidence type="ECO:0000313" key="2">
    <source>
        <dbReference type="EMBL" id="QDT66304.1"/>
    </source>
</evidence>
<gene>
    <name evidence="2" type="ORF">V22_35690</name>
</gene>
<proteinExistence type="predicted"/>
<dbReference type="Proteomes" id="UP000319976">
    <property type="component" value="Chromosome"/>
</dbReference>
<organism evidence="2 3">
    <name type="scientific">Calycomorphotria hydatis</name>
    <dbReference type="NCBI Taxonomy" id="2528027"/>
    <lineage>
        <taxon>Bacteria</taxon>
        <taxon>Pseudomonadati</taxon>
        <taxon>Planctomycetota</taxon>
        <taxon>Planctomycetia</taxon>
        <taxon>Planctomycetales</taxon>
        <taxon>Planctomycetaceae</taxon>
        <taxon>Calycomorphotria</taxon>
    </lineage>
</organism>
<keyword evidence="1" id="KW-1133">Transmembrane helix</keyword>
<keyword evidence="3" id="KW-1185">Reference proteome</keyword>
<dbReference type="RefSeq" id="WP_145265294.1">
    <property type="nucleotide sequence ID" value="NZ_CP036316.1"/>
</dbReference>
<dbReference type="GO" id="GO:0016989">
    <property type="term" value="F:sigma factor antagonist activity"/>
    <property type="evidence" value="ECO:0007669"/>
    <property type="project" value="TreeGrafter"/>
</dbReference>
<evidence type="ECO:0000256" key="1">
    <source>
        <dbReference type="SAM" id="Phobius"/>
    </source>
</evidence>
<feature type="transmembrane region" description="Helical" evidence="1">
    <location>
        <begin position="86"/>
        <end position="107"/>
    </location>
</feature>
<dbReference type="EMBL" id="CP036316">
    <property type="protein sequence ID" value="QDT66304.1"/>
    <property type="molecule type" value="Genomic_DNA"/>
</dbReference>
<dbReference type="OrthoDB" id="184599at2"/>